<evidence type="ECO:0000313" key="2">
    <source>
        <dbReference type="Proteomes" id="UP000030377"/>
    </source>
</evidence>
<dbReference type="InterPro" id="IPR016084">
    <property type="entry name" value="Haem_Oase-like_multi-hlx"/>
</dbReference>
<comment type="caution">
    <text evidence="1">The sequence shown here is derived from an EMBL/GenBank/DDBJ whole genome shotgun (WGS) entry which is preliminary data.</text>
</comment>
<dbReference type="STRING" id="375.BKD09_RS38455"/>
<evidence type="ECO:0000313" key="1">
    <source>
        <dbReference type="EMBL" id="KGT73851.1"/>
    </source>
</evidence>
<dbReference type="RefSeq" id="WP_028158217.1">
    <property type="nucleotide sequence ID" value="NZ_JANUDC010000001.1"/>
</dbReference>
<organism evidence="1 2">
    <name type="scientific">Bradyrhizobium japonicum</name>
    <dbReference type="NCBI Taxonomy" id="375"/>
    <lineage>
        <taxon>Bacteria</taxon>
        <taxon>Pseudomonadati</taxon>
        <taxon>Pseudomonadota</taxon>
        <taxon>Alphaproteobacteria</taxon>
        <taxon>Hyphomicrobiales</taxon>
        <taxon>Nitrobacteraceae</taxon>
        <taxon>Bradyrhizobium</taxon>
    </lineage>
</organism>
<dbReference type="InterPro" id="IPR016053">
    <property type="entry name" value="Haem_Oase-like"/>
</dbReference>
<name>A0A0A3XKZ1_BRAJP</name>
<dbReference type="Proteomes" id="UP000030377">
    <property type="component" value="Unassembled WGS sequence"/>
</dbReference>
<protein>
    <submittedName>
        <fullName evidence="1">Heme oxygenase</fullName>
    </submittedName>
</protein>
<sequence length="194" mass="20585">MLAGVSDVSTQVGRSFSGLRERLRDATANAHRELDAQLSSFDLTVLSGYRRFLQASAGALLPLEAALVQAGVANMFPDWRERARSAAIAADLAQLGSAAQSTVSVPPLTRSGMLGTLYVLEGSRLGAKFLLKAVADAGDPRIGEATAYLSHGTGKRLWQSFLAKLQNDEACDEDEAIESARVAFAAFEQAADRA</sequence>
<proteinExistence type="predicted"/>
<dbReference type="AlphaFoldDB" id="A0A0A3XKZ1"/>
<dbReference type="Gene3D" id="1.20.910.10">
    <property type="entry name" value="Heme oxygenase-like"/>
    <property type="match status" value="1"/>
</dbReference>
<gene>
    <name evidence="1" type="ORF">MA20_42400</name>
</gene>
<accession>A0A0A3XKZ1</accession>
<dbReference type="GO" id="GO:0006788">
    <property type="term" value="P:heme oxidation"/>
    <property type="evidence" value="ECO:0007669"/>
    <property type="project" value="InterPro"/>
</dbReference>
<dbReference type="SUPFAM" id="SSF48613">
    <property type="entry name" value="Heme oxygenase-like"/>
    <property type="match status" value="1"/>
</dbReference>
<dbReference type="CDD" id="cd19166">
    <property type="entry name" value="HemeO-bac"/>
    <property type="match status" value="1"/>
</dbReference>
<dbReference type="Pfam" id="PF01126">
    <property type="entry name" value="Heme_oxygenase"/>
    <property type="match status" value="1"/>
</dbReference>
<reference evidence="1 2" key="1">
    <citation type="submission" date="2014-09" db="EMBL/GenBank/DDBJ databases">
        <title>Draft genome of Bradyrhizobium japonicum Is-34.</title>
        <authorList>
            <person name="Tsurumaru H."/>
            <person name="Yamakawa T."/>
            <person name="Hashimoto S."/>
            <person name="Okizaki K."/>
            <person name="Kanesaki Y."/>
            <person name="Yoshikawa H."/>
            <person name="Yajima S."/>
        </authorList>
    </citation>
    <scope>NUCLEOTIDE SEQUENCE [LARGE SCALE GENOMIC DNA]</scope>
    <source>
        <strain evidence="1 2">Is-34</strain>
    </source>
</reference>
<dbReference type="EMBL" id="JRPN01000040">
    <property type="protein sequence ID" value="KGT73851.1"/>
    <property type="molecule type" value="Genomic_DNA"/>
</dbReference>
<dbReference type="GO" id="GO:0004392">
    <property type="term" value="F:heme oxygenase (decyclizing) activity"/>
    <property type="evidence" value="ECO:0007669"/>
    <property type="project" value="InterPro"/>
</dbReference>